<feature type="region of interest" description="Disordered" evidence="3">
    <location>
        <begin position="840"/>
        <end position="873"/>
    </location>
</feature>
<dbReference type="GeneID" id="13449188"/>
<feature type="region of interest" description="Disordered" evidence="3">
    <location>
        <begin position="668"/>
        <end position="729"/>
    </location>
</feature>
<dbReference type="Proteomes" id="UP000007259">
    <property type="component" value="Chromosome 25"/>
</dbReference>
<evidence type="ECO:0000313" key="6">
    <source>
        <dbReference type="Proteomes" id="UP000007259"/>
    </source>
</evidence>
<accession>E9AXH0</accession>
<feature type="compositionally biased region" description="Basic and acidic residues" evidence="3">
    <location>
        <begin position="110"/>
        <end position="119"/>
    </location>
</feature>
<dbReference type="GO" id="GO:0071204">
    <property type="term" value="C:histone pre-mRNA 3'end processing complex"/>
    <property type="evidence" value="ECO:0007669"/>
    <property type="project" value="TreeGrafter"/>
</dbReference>
<dbReference type="GO" id="GO:0006398">
    <property type="term" value="P:mRNA 3'-end processing by stem-loop binding and cleavage"/>
    <property type="evidence" value="ECO:0007669"/>
    <property type="project" value="TreeGrafter"/>
</dbReference>
<feature type="compositionally biased region" description="Polar residues" evidence="3">
    <location>
        <begin position="1"/>
        <end position="10"/>
    </location>
</feature>
<dbReference type="AlphaFoldDB" id="E9AXH0"/>
<feature type="domain" description="Histone RNA hairpin-binding protein RNA-binding" evidence="4">
    <location>
        <begin position="162"/>
        <end position="231"/>
    </location>
</feature>
<dbReference type="EMBL" id="FR799578">
    <property type="protein sequence ID" value="CBZ27661.1"/>
    <property type="molecule type" value="Genomic_DNA"/>
</dbReference>
<reference evidence="5 6" key="1">
    <citation type="journal article" date="2011" name="Genome Res.">
        <title>Chromosome and gene copy number variation allow major structural change between species and strains of Leishmania.</title>
        <authorList>
            <person name="Rogers M.B."/>
            <person name="Hilley J.D."/>
            <person name="Dickens N.J."/>
            <person name="Wilkes J."/>
            <person name="Bates P.A."/>
            <person name="Depledge D.P."/>
            <person name="Harris D."/>
            <person name="Her Y."/>
            <person name="Herzyk P."/>
            <person name="Imamura H."/>
            <person name="Otto T.D."/>
            <person name="Sanders M."/>
            <person name="Seeger K."/>
            <person name="Dujardin J.C."/>
            <person name="Berriman M."/>
            <person name="Smith D.F."/>
            <person name="Hertz-Fowler C."/>
            <person name="Mottram J.C."/>
        </authorList>
    </citation>
    <scope>NUCLEOTIDE SEQUENCE [LARGE SCALE GENOMIC DNA]</scope>
    <source>
        <strain evidence="5 6">MHOM/GT/2001/U1103</strain>
    </source>
</reference>
<evidence type="ECO:0000259" key="4">
    <source>
        <dbReference type="Pfam" id="PF15247"/>
    </source>
</evidence>
<gene>
    <name evidence="5" type="ORF">LMXM_25_0920</name>
</gene>
<organism evidence="5 6">
    <name type="scientific">Leishmania mexicana (strain MHOM/GT/2001/U1103)</name>
    <dbReference type="NCBI Taxonomy" id="929439"/>
    <lineage>
        <taxon>Eukaryota</taxon>
        <taxon>Discoba</taxon>
        <taxon>Euglenozoa</taxon>
        <taxon>Kinetoplastea</taxon>
        <taxon>Metakinetoplastina</taxon>
        <taxon>Trypanosomatida</taxon>
        <taxon>Trypanosomatidae</taxon>
        <taxon>Leishmaniinae</taxon>
        <taxon>Leishmania</taxon>
    </lineage>
</organism>
<feature type="compositionally biased region" description="Basic and acidic residues" evidence="3">
    <location>
        <begin position="159"/>
        <end position="172"/>
    </location>
</feature>
<feature type="compositionally biased region" description="Polar residues" evidence="3">
    <location>
        <begin position="474"/>
        <end position="490"/>
    </location>
</feature>
<dbReference type="PANTHER" id="PTHR17408">
    <property type="entry name" value="HISTONE RNA HAIRPIN-BINDING PROTEIN"/>
    <property type="match status" value="1"/>
</dbReference>
<dbReference type="SMR" id="E9AXH0"/>
<feature type="region of interest" description="Disordered" evidence="3">
    <location>
        <begin position="399"/>
        <end position="490"/>
    </location>
</feature>
<protein>
    <recommendedName>
        <fullName evidence="4">Histone RNA hairpin-binding protein RNA-binding domain-containing protein</fullName>
    </recommendedName>
</protein>
<feature type="compositionally biased region" description="Polar residues" evidence="3">
    <location>
        <begin position="135"/>
        <end position="146"/>
    </location>
</feature>
<dbReference type="InterPro" id="IPR038294">
    <property type="entry name" value="SLBP_RNA_bind_sf"/>
</dbReference>
<evidence type="ECO:0000256" key="2">
    <source>
        <dbReference type="ARBA" id="ARBA00022884"/>
    </source>
</evidence>
<dbReference type="InterPro" id="IPR029344">
    <property type="entry name" value="SLBP_RNA_bind"/>
</dbReference>
<dbReference type="InterPro" id="IPR026502">
    <property type="entry name" value="SLBP1/SLBP2"/>
</dbReference>
<feature type="compositionally biased region" description="Polar residues" evidence="3">
    <location>
        <begin position="419"/>
        <end position="433"/>
    </location>
</feature>
<feature type="region of interest" description="Disordered" evidence="3">
    <location>
        <begin position="1"/>
        <end position="174"/>
    </location>
</feature>
<feature type="compositionally biased region" description="Basic and acidic residues" evidence="3">
    <location>
        <begin position="14"/>
        <end position="26"/>
    </location>
</feature>
<feature type="compositionally biased region" description="Low complexity" evidence="3">
    <location>
        <begin position="400"/>
        <end position="409"/>
    </location>
</feature>
<comment type="similarity">
    <text evidence="1">Belongs to the SLBP family.</text>
</comment>
<dbReference type="KEGG" id="lmi:LMXM_25_0920"/>
<keyword evidence="6" id="KW-1185">Reference proteome</keyword>
<proteinExistence type="inferred from homology"/>
<dbReference type="PhylomeDB" id="E9AXH0"/>
<dbReference type="PANTHER" id="PTHR17408:SF12">
    <property type="entry name" value="HISTONE RNA HAIRPIN-BINDING PROTEIN RNA-BINDING DOMAIN-CONTAINING PROTEIN"/>
    <property type="match status" value="1"/>
</dbReference>
<dbReference type="VEuPathDB" id="TriTrypDB:LmxM.25.0920"/>
<dbReference type="GO" id="GO:0051028">
    <property type="term" value="P:mRNA transport"/>
    <property type="evidence" value="ECO:0007669"/>
    <property type="project" value="TreeGrafter"/>
</dbReference>
<feature type="compositionally biased region" description="Low complexity" evidence="3">
    <location>
        <begin position="768"/>
        <end position="782"/>
    </location>
</feature>
<dbReference type="RefSeq" id="XP_003876146.1">
    <property type="nucleotide sequence ID" value="XM_003876097.1"/>
</dbReference>
<feature type="compositionally biased region" description="Low complexity" evidence="3">
    <location>
        <begin position="455"/>
        <end position="473"/>
    </location>
</feature>
<sequence>MKQQQQSLTMRQRAPRDDGSASHVKECVGQTPANCGVLLMGSRSLSPAPCFPSDDISPSARPQLQQDHHLAGTPSRNRRPPSSQPRESSHAPQRRQPHKQQQELSPGDNPRSHRGDGERGVSGSGAPNDWWQRPVPSNSKVSSFGGNTRPRKLSPSRNSPDEDRRRSQREKQIQFGYVTDGYTNMKRLIAHDPLLRSGGILPLSPPDVVKGSKRLWDIQLRKWRRALHMFDYVFIDGEDHPETRAKVLEEQRRQWVSEAFNEMPREARLKIDLDTLRGVQHSSAVPSRIPIEEDLRCILRSDDCYESVRSVVPQSASSLTKGTDISPLEAGIKIHIAPSAAVLQRQQAQLEVQQRLSSLHQQQQHQHVLATEVAPESMETGSHVPSAPPVLGATVESAAVEPPVELSPSPRRPPLPLLSTQSPSNFSCPSQPQKAFETTPHRQLCCSPRDEQRCSTLSSSPLPRAAAAPAPTAFGSTETPPGISASQPRTLSLSGSSARVQGASLSLRGVSATAAVLAPPPPFANPTPCIVPNVWMPGVTVSSTPAATAAPATMAATAQPLMPWCSHCGHCIGLPAPTITGTPYGGMRASTAGNRGGVLAPAQVPPQHVNPVAIGGTNGAMMPPSMQFPGAMPYMSHPTDSMAAAAVATSPLYWQMLTPPVVERIGGGGTFTAHHGSSRSQYRQSDARQDAFATMPRSAAAAAGRSCPRDGHCRSSGAVATGGGTATPQTVPRFVAQLSTSPNEVRLGERQSAERLYSAEVASGDVSAATKPRATDTKAAAAAPPPLRQPSSAFDAAADAARLEKSQSALAVTPERKLFGTGIIAEVTTESRSVVVEALQQHETQQGTPSGKLRPTLEVEDAPVGPLVFDGDE</sequence>
<name>E9AXH0_LEIMU</name>
<dbReference type="OrthoDB" id="265795at2759"/>
<evidence type="ECO:0000256" key="1">
    <source>
        <dbReference type="ARBA" id="ARBA00006151"/>
    </source>
</evidence>
<dbReference type="Gene3D" id="1.10.8.1120">
    <property type="entry name" value="Histone RNA hairpin-binding protein RNA-binding domain"/>
    <property type="match status" value="1"/>
</dbReference>
<dbReference type="GO" id="GO:0005737">
    <property type="term" value="C:cytoplasm"/>
    <property type="evidence" value="ECO:0007669"/>
    <property type="project" value="TreeGrafter"/>
</dbReference>
<dbReference type="GO" id="GO:0071207">
    <property type="term" value="F:histone pre-mRNA stem-loop binding"/>
    <property type="evidence" value="ECO:0007669"/>
    <property type="project" value="TreeGrafter"/>
</dbReference>
<evidence type="ECO:0000313" key="5">
    <source>
        <dbReference type="EMBL" id="CBZ27661.1"/>
    </source>
</evidence>
<dbReference type="GO" id="GO:0003729">
    <property type="term" value="F:mRNA binding"/>
    <property type="evidence" value="ECO:0007669"/>
    <property type="project" value="InterPro"/>
</dbReference>
<dbReference type="OMA" id="KQIQFGY"/>
<feature type="region of interest" description="Disordered" evidence="3">
    <location>
        <begin position="761"/>
        <end position="793"/>
    </location>
</feature>
<dbReference type="FunFam" id="1.10.8.1120:FF:000004">
    <property type="entry name" value="Histone_RNA_hairpin-binding_protein_RNA-binding_domain_containing_protein"/>
    <property type="match status" value="1"/>
</dbReference>
<keyword evidence="2" id="KW-0694">RNA-binding</keyword>
<dbReference type="Pfam" id="PF15247">
    <property type="entry name" value="SLBP_RNA_bind"/>
    <property type="match status" value="1"/>
</dbReference>
<evidence type="ECO:0000256" key="3">
    <source>
        <dbReference type="SAM" id="MobiDB-lite"/>
    </source>
</evidence>